<dbReference type="InterPro" id="IPR006311">
    <property type="entry name" value="TAT_signal"/>
</dbReference>
<evidence type="ECO:0000256" key="1">
    <source>
        <dbReference type="SAM" id="SignalP"/>
    </source>
</evidence>
<feature type="chain" id="PRO_5002755858" evidence="1">
    <location>
        <begin position="39"/>
        <end position="529"/>
    </location>
</feature>
<dbReference type="InterPro" id="IPR052900">
    <property type="entry name" value="Phospholipid_Metab_Enz"/>
</dbReference>
<protein>
    <submittedName>
        <fullName evidence="4">Alkaline phosphatase</fullName>
        <ecNumber evidence="4">3.1.3.1</ecNumber>
    </submittedName>
</protein>
<dbReference type="PANTHER" id="PTHR43606:SF2">
    <property type="entry name" value="ALKALINE PHOSPHATASE FAMILY PROTEIN (AFU_ORTHOLOGUE AFUA_5G03860)"/>
    <property type="match status" value="1"/>
</dbReference>
<dbReference type="HOGENOM" id="CLU_015982_2_1_5"/>
<dbReference type="AlphaFoldDB" id="B0T3I6"/>
<dbReference type="InterPro" id="IPR029052">
    <property type="entry name" value="Metallo-depent_PP-like"/>
</dbReference>
<dbReference type="EC" id="3.1.3.1" evidence="4"/>
<accession>B0T3I6</accession>
<feature type="signal peptide" evidence="1">
    <location>
        <begin position="1"/>
        <end position="38"/>
    </location>
</feature>
<gene>
    <name evidence="4" type="ordered locus">Caul_1743</name>
</gene>
<evidence type="ECO:0000259" key="2">
    <source>
        <dbReference type="Pfam" id="PF09423"/>
    </source>
</evidence>
<dbReference type="PROSITE" id="PS51318">
    <property type="entry name" value="TAT"/>
    <property type="match status" value="1"/>
</dbReference>
<dbReference type="InterPro" id="IPR038607">
    <property type="entry name" value="PhoD-like_sf"/>
</dbReference>
<dbReference type="PANTHER" id="PTHR43606">
    <property type="entry name" value="PHOSPHATASE, PUTATIVE (AFU_ORTHOLOGUE AFUA_6G08710)-RELATED"/>
    <property type="match status" value="1"/>
</dbReference>
<dbReference type="CDD" id="cd07389">
    <property type="entry name" value="MPP_PhoD"/>
    <property type="match status" value="1"/>
</dbReference>
<dbReference type="InterPro" id="IPR018946">
    <property type="entry name" value="PhoD-like_MPP"/>
</dbReference>
<dbReference type="OrthoDB" id="327733at2"/>
<dbReference type="Gene3D" id="2.60.40.380">
    <property type="entry name" value="Purple acid phosphatase-like, N-terminal"/>
    <property type="match status" value="1"/>
</dbReference>
<reference evidence="4" key="1">
    <citation type="submission" date="2008-01" db="EMBL/GenBank/DDBJ databases">
        <title>Complete sequence of chromosome of Caulobacter sp. K31.</title>
        <authorList>
            <consortium name="US DOE Joint Genome Institute"/>
            <person name="Copeland A."/>
            <person name="Lucas S."/>
            <person name="Lapidus A."/>
            <person name="Barry K."/>
            <person name="Glavina del Rio T."/>
            <person name="Dalin E."/>
            <person name="Tice H."/>
            <person name="Pitluck S."/>
            <person name="Bruce D."/>
            <person name="Goodwin L."/>
            <person name="Thompson L.S."/>
            <person name="Brettin T."/>
            <person name="Detter J.C."/>
            <person name="Han C."/>
            <person name="Schmutz J."/>
            <person name="Larimer F."/>
            <person name="Land M."/>
            <person name="Hauser L."/>
            <person name="Kyrpides N."/>
            <person name="Kim E."/>
            <person name="Stephens C."/>
            <person name="Richardson P."/>
        </authorList>
    </citation>
    <scope>NUCLEOTIDE SEQUENCE [LARGE SCALE GENOMIC DNA]</scope>
    <source>
        <strain evidence="4">K31</strain>
    </source>
</reference>
<keyword evidence="4" id="KW-0378">Hydrolase</keyword>
<dbReference type="EMBL" id="CP000927">
    <property type="protein sequence ID" value="ABZ70872.1"/>
    <property type="molecule type" value="Genomic_DNA"/>
</dbReference>
<organism evidence="4">
    <name type="scientific">Caulobacter sp. (strain K31)</name>
    <dbReference type="NCBI Taxonomy" id="366602"/>
    <lineage>
        <taxon>Bacteria</taxon>
        <taxon>Pseudomonadati</taxon>
        <taxon>Pseudomonadota</taxon>
        <taxon>Alphaproteobacteria</taxon>
        <taxon>Caulobacterales</taxon>
        <taxon>Caulobacteraceae</taxon>
        <taxon>Caulobacter</taxon>
    </lineage>
</organism>
<dbReference type="Pfam" id="PF16655">
    <property type="entry name" value="PhoD_N"/>
    <property type="match status" value="1"/>
</dbReference>
<dbReference type="Gene3D" id="3.60.21.70">
    <property type="entry name" value="PhoD-like phosphatase"/>
    <property type="match status" value="1"/>
</dbReference>
<keyword evidence="1" id="KW-0732">Signal</keyword>
<dbReference type="SUPFAM" id="SSF56300">
    <property type="entry name" value="Metallo-dependent phosphatases"/>
    <property type="match status" value="1"/>
</dbReference>
<proteinExistence type="predicted"/>
<evidence type="ECO:0000313" key="4">
    <source>
        <dbReference type="EMBL" id="ABZ70872.1"/>
    </source>
</evidence>
<name>B0T3I6_CAUSK</name>
<feature type="domain" description="PhoD-like phosphatase metallophosphatase" evidence="2">
    <location>
        <begin position="158"/>
        <end position="498"/>
    </location>
</feature>
<dbReference type="Pfam" id="PF09423">
    <property type="entry name" value="PhoD"/>
    <property type="match status" value="1"/>
</dbReference>
<feature type="domain" description="Phospholipase D N-terminal" evidence="3">
    <location>
        <begin position="49"/>
        <end position="145"/>
    </location>
</feature>
<dbReference type="InterPro" id="IPR032093">
    <property type="entry name" value="PhoD_N"/>
</dbReference>
<dbReference type="GO" id="GO:0004035">
    <property type="term" value="F:alkaline phosphatase activity"/>
    <property type="evidence" value="ECO:0007669"/>
    <property type="project" value="UniProtKB-EC"/>
</dbReference>
<dbReference type="STRING" id="366602.Caul_1743"/>
<dbReference type="KEGG" id="cak:Caul_1743"/>
<dbReference type="eggNOG" id="COG3540">
    <property type="taxonomic scope" value="Bacteria"/>
</dbReference>
<evidence type="ECO:0000259" key="3">
    <source>
        <dbReference type="Pfam" id="PF16655"/>
    </source>
</evidence>
<sequence precursor="true">MSLVLDRHALNRRRLLKTFGASAVTAMALPLVTGQAFAQAVFAQYPFQMGVASGDPWPDGFVIWTRLAPEPFEIGYGMPMAPVAVDWEVAADRGFKTVVAKGTAVAPPELGHAVHVEVAGLEAGRDYWYRFTAGKERSLVGRARTAPAAGVALDRARFAVVGCQNYENGYYTAYRKMAEDNPDFVFHYGDYIYEGRGNRVWNSASGPRENVRQHFGGEIYSLDDYRRRYAQYKMDADLQAAHAAAPWFVVWDDHETDNNWVGDIDQDGTDPKLFNLRRQAAAQAYYEHMPLRASSFPVGTSIQIYRRAAWGKLLELNLLDTRQFRTDQPCGDKQTACATLDRPEAEVLGRTQEKWLIDGLTASKATWNVLAQQVMMMDLDRDPGPGVVVNPDSWAGYRTPRNRLLKQIRDRKIANAVVLTGDEHQNFAGELQLDGAHPDARPVAVEFVTTSISSGGDGVDQTPEFAKIQAANPQLKFNNSQRGYAICDVTDKRWVTEFKVLDAVTRRDGALTTRIKLAIEAGDPRLVEA</sequence>